<dbReference type="Gene3D" id="3.90.79.10">
    <property type="entry name" value="Nucleoside Triphosphate Pyrophosphohydrolase"/>
    <property type="match status" value="1"/>
</dbReference>
<feature type="region of interest" description="Disordered" evidence="1">
    <location>
        <begin position="1"/>
        <end position="21"/>
    </location>
</feature>
<dbReference type="STRING" id="630390.A0A180H1G3"/>
<name>A0A180H1G3_PUCT1</name>
<evidence type="ECO:0000313" key="3">
    <source>
        <dbReference type="EMBL" id="OAV98418.1"/>
    </source>
</evidence>
<dbReference type="InterPro" id="IPR000086">
    <property type="entry name" value="NUDIX_hydrolase_dom"/>
</dbReference>
<reference evidence="4" key="4">
    <citation type="submission" date="2025-05" db="UniProtKB">
        <authorList>
            <consortium name="EnsemblFungi"/>
        </authorList>
    </citation>
    <scope>IDENTIFICATION</scope>
    <source>
        <strain evidence="4">isolate 1-1 / race 1 (BBBD)</strain>
    </source>
</reference>
<dbReference type="InterPro" id="IPR015797">
    <property type="entry name" value="NUDIX_hydrolase-like_dom_sf"/>
</dbReference>
<reference evidence="3" key="1">
    <citation type="submission" date="2009-11" db="EMBL/GenBank/DDBJ databases">
        <authorList>
            <consortium name="The Broad Institute Genome Sequencing Platform"/>
            <person name="Ward D."/>
            <person name="Feldgarden M."/>
            <person name="Earl A."/>
            <person name="Young S.K."/>
            <person name="Zeng Q."/>
            <person name="Koehrsen M."/>
            <person name="Alvarado L."/>
            <person name="Berlin A."/>
            <person name="Bochicchio J."/>
            <person name="Borenstein D."/>
            <person name="Chapman S.B."/>
            <person name="Chen Z."/>
            <person name="Engels R."/>
            <person name="Freedman E."/>
            <person name="Gellesch M."/>
            <person name="Goldberg J."/>
            <person name="Griggs A."/>
            <person name="Gujja S."/>
            <person name="Heilman E."/>
            <person name="Heiman D."/>
            <person name="Hepburn T."/>
            <person name="Howarth C."/>
            <person name="Jen D."/>
            <person name="Larson L."/>
            <person name="Lewis B."/>
            <person name="Mehta T."/>
            <person name="Park D."/>
            <person name="Pearson M."/>
            <person name="Roberts A."/>
            <person name="Saif S."/>
            <person name="Shea T."/>
            <person name="Shenoy N."/>
            <person name="Sisk P."/>
            <person name="Stolte C."/>
            <person name="Sykes S."/>
            <person name="Thomson T."/>
            <person name="Walk T."/>
            <person name="White J."/>
            <person name="Yandava C."/>
            <person name="Izard J."/>
            <person name="Baranova O.V."/>
            <person name="Blanton J.M."/>
            <person name="Tanner A.C."/>
            <person name="Dewhirst F.E."/>
            <person name="Haas B."/>
            <person name="Nusbaum C."/>
            <person name="Birren B."/>
        </authorList>
    </citation>
    <scope>NUCLEOTIDE SEQUENCE [LARGE SCALE GENOMIC DNA]</scope>
    <source>
        <strain evidence="3">1-1 BBBD Race 1</strain>
    </source>
</reference>
<dbReference type="VEuPathDB" id="FungiDB:PTTG_25656"/>
<gene>
    <name evidence="3" type="ORF">PTTG_25656</name>
</gene>
<feature type="domain" description="Nudix hydrolase" evidence="2">
    <location>
        <begin position="51"/>
        <end position="194"/>
    </location>
</feature>
<dbReference type="EnsemblFungi" id="PTTG_25656-t43_1">
    <property type="protein sequence ID" value="PTTG_25656-t43_1-p1"/>
    <property type="gene ID" value="PTTG_25656"/>
</dbReference>
<organism evidence="3">
    <name type="scientific">Puccinia triticina (isolate 1-1 / race 1 (BBBD))</name>
    <name type="common">Brown leaf rust fungus</name>
    <dbReference type="NCBI Taxonomy" id="630390"/>
    <lineage>
        <taxon>Eukaryota</taxon>
        <taxon>Fungi</taxon>
        <taxon>Dikarya</taxon>
        <taxon>Basidiomycota</taxon>
        <taxon>Pucciniomycotina</taxon>
        <taxon>Pucciniomycetes</taxon>
        <taxon>Pucciniales</taxon>
        <taxon>Pucciniaceae</taxon>
        <taxon>Puccinia</taxon>
    </lineage>
</organism>
<dbReference type="InterPro" id="IPR045121">
    <property type="entry name" value="CoAse"/>
</dbReference>
<protein>
    <submittedName>
        <fullName evidence="4">Nudix hydrolase domain-containing protein</fullName>
    </submittedName>
</protein>
<sequence>MSLATSQTSDPPKPIQSPYLRENASPETWQALEQLSQLPEPQINLESLPAGGVAAVLVLLHLAPGTGDLAVTLTTRSQRLRSHPGDTALPGGRVDPSDENVISAALREANEEIGLPIKDLSDYGYLGTMDPFLSRNLLVVYPVLYIYLQSPESLLRNLKANEDEVSEIFHLPLQSIVQASSQQDSISTTPDNLNLLYSSRDLKWIHGTPYRWHSFSSPRLPSPLTGMTADILLSVVTLAYRIPNPSFGSVKAPGQEEWKTLVDWALAGEGGGQGDQHSIIRKPRATV</sequence>
<dbReference type="Pfam" id="PF00293">
    <property type="entry name" value="NUDIX"/>
    <property type="match status" value="1"/>
</dbReference>
<dbReference type="OrthoDB" id="10260614at2759"/>
<dbReference type="PANTHER" id="PTHR12992:SF45">
    <property type="entry name" value="NUDIX HYDROLASE DOMAIN-CONTAINING PROTEIN"/>
    <property type="match status" value="1"/>
</dbReference>
<accession>A0A180H1G3</accession>
<proteinExistence type="predicted"/>
<dbReference type="SUPFAM" id="SSF55811">
    <property type="entry name" value="Nudix"/>
    <property type="match status" value="1"/>
</dbReference>
<evidence type="ECO:0000313" key="5">
    <source>
        <dbReference type="Proteomes" id="UP000005240"/>
    </source>
</evidence>
<reference evidence="3" key="2">
    <citation type="submission" date="2016-05" db="EMBL/GenBank/DDBJ databases">
        <title>Comparative analysis highlights variable genome content of wheat rusts and divergence of the mating loci.</title>
        <authorList>
            <person name="Cuomo C.A."/>
            <person name="Bakkeren G."/>
            <person name="Szabo L."/>
            <person name="Khalil H."/>
            <person name="Joly D."/>
            <person name="Goldberg J."/>
            <person name="Young S."/>
            <person name="Zeng Q."/>
            <person name="Fellers J."/>
        </authorList>
    </citation>
    <scope>NUCLEOTIDE SEQUENCE [LARGE SCALE GENOMIC DNA]</scope>
    <source>
        <strain evidence="3">1-1 BBBD Race 1</strain>
    </source>
</reference>
<dbReference type="Proteomes" id="UP000005240">
    <property type="component" value="Unassembled WGS sequence"/>
</dbReference>
<evidence type="ECO:0000313" key="4">
    <source>
        <dbReference type="EnsemblFungi" id="PTTG_25656-t43_1-p1"/>
    </source>
</evidence>
<evidence type="ECO:0000256" key="1">
    <source>
        <dbReference type="SAM" id="MobiDB-lite"/>
    </source>
</evidence>
<dbReference type="GO" id="GO:0010945">
    <property type="term" value="F:coenzyme A diphosphatase activity"/>
    <property type="evidence" value="ECO:0007669"/>
    <property type="project" value="InterPro"/>
</dbReference>
<feature type="compositionally biased region" description="Polar residues" evidence="1">
    <location>
        <begin position="1"/>
        <end position="10"/>
    </location>
</feature>
<dbReference type="GO" id="GO:0015938">
    <property type="term" value="P:coenzyme A catabolic process"/>
    <property type="evidence" value="ECO:0007669"/>
    <property type="project" value="TreeGrafter"/>
</dbReference>
<dbReference type="AlphaFoldDB" id="A0A180H1G3"/>
<dbReference type="PANTHER" id="PTHR12992">
    <property type="entry name" value="NUDIX HYDROLASE"/>
    <property type="match status" value="1"/>
</dbReference>
<keyword evidence="5" id="KW-1185">Reference proteome</keyword>
<dbReference type="CDD" id="cd03426">
    <property type="entry name" value="NUDIX_CoAse_Nudt7"/>
    <property type="match status" value="1"/>
</dbReference>
<reference evidence="4 5" key="3">
    <citation type="journal article" date="2017" name="G3 (Bethesda)">
        <title>Comparative analysis highlights variable genome content of wheat rusts and divergence of the mating loci.</title>
        <authorList>
            <person name="Cuomo C.A."/>
            <person name="Bakkeren G."/>
            <person name="Khalil H.B."/>
            <person name="Panwar V."/>
            <person name="Joly D."/>
            <person name="Linning R."/>
            <person name="Sakthikumar S."/>
            <person name="Song X."/>
            <person name="Adiconis X."/>
            <person name="Fan L."/>
            <person name="Goldberg J.M."/>
            <person name="Levin J.Z."/>
            <person name="Young S."/>
            <person name="Zeng Q."/>
            <person name="Anikster Y."/>
            <person name="Bruce M."/>
            <person name="Wang M."/>
            <person name="Yin C."/>
            <person name="McCallum B."/>
            <person name="Szabo L.J."/>
            <person name="Hulbert S."/>
            <person name="Chen X."/>
            <person name="Fellers J.P."/>
        </authorList>
    </citation>
    <scope>NUCLEOTIDE SEQUENCE</scope>
    <source>
        <strain evidence="4">isolate 1-1 / race 1 (BBBD)</strain>
        <strain evidence="5">Isolate 1-1 / race 1 (BBBD)</strain>
    </source>
</reference>
<evidence type="ECO:0000259" key="2">
    <source>
        <dbReference type="PROSITE" id="PS51462"/>
    </source>
</evidence>
<dbReference type="EMBL" id="ADAS02000007">
    <property type="protein sequence ID" value="OAV98418.1"/>
    <property type="molecule type" value="Genomic_DNA"/>
</dbReference>
<dbReference type="PROSITE" id="PS51462">
    <property type="entry name" value="NUDIX"/>
    <property type="match status" value="1"/>
</dbReference>